<sequence>MSVPDVADLLADAVAALGGTQRDGQAAMARAVGEAIDDEHHLAVQAGTGTGKSLAYLVPSLRHAVDTDETVVVSTATIALQRQLTERDLPRLTSALAKPLGREPSFAILKGRANYLCLNKIHSGVADEDPNAELFDAFDLSRMGREVTRLREWTSDTETGDRDDLSPGVSDQSWRQVSVSSRECLGANNCPYAEDCFAELARKKAGASDVVVTNHAMLAIDAMSPATILPEHRVVVIDEAHELVDRITSVTTEEISAAGVTQVARRLGKLIDDETADALVGAGEQLELLLEDSPKGEWTRLPNGAPEILAALRDRLWNARNAVGPAPSSGSDPEASATRQMALSATDSLHDSVVRVLTVFGEADITKRHDVVWLSEDRFRSTVRTTLRIAPLSVAGLLRTSLFTESTVILTSATLTIGGNFDALARTWGLPAHGEKDADAAGWRGMDAGSPFDYPRAAILYVGKHLRAPGRDGIAEGTLDEMVDLMNAAGGRTLGLFSSMRAAKEASEKLRDRVGFPILCQGDDATSALIEKFAADEPTCLFGTLSLWQGVDVPGPSLRLVMIDRIPFPRPDDPLLSARQRDVDARGGNGFLTVSANHAALLLAQGAGRLLRATEDRGVVAVLDSRLATARYAGYLLAGLPPFWRTTDPKAVRAALSRLTTGAAKS</sequence>
<accession>A0ABZ2U1D3</accession>
<keyword evidence="11" id="KW-1185">Reference proteome</keyword>
<evidence type="ECO:0000256" key="1">
    <source>
        <dbReference type="ARBA" id="ARBA00001966"/>
    </source>
</evidence>
<reference evidence="10 11" key="1">
    <citation type="journal article" date="2023" name="Virus Evol.">
        <title>Computational host range prediction-The good, the bad, and the ugly.</title>
        <authorList>
            <person name="Howell A.A."/>
            <person name="Versoza C.J."/>
            <person name="Pfeifer S.P."/>
        </authorList>
    </citation>
    <scope>NUCLEOTIDE SEQUENCE [LARGE SCALE GENOMIC DNA]</scope>
    <source>
        <strain evidence="10 11">1610/1b</strain>
    </source>
</reference>
<dbReference type="InterPro" id="IPR014013">
    <property type="entry name" value="Helic_SF1/SF2_ATP-bd_DinG/Rad3"/>
</dbReference>
<protein>
    <recommendedName>
        <fullName evidence="6">DNA 5'-3' helicase</fullName>
        <ecNumber evidence="6">5.6.2.3</ecNumber>
    </recommendedName>
</protein>
<proteinExistence type="inferred from homology"/>
<keyword evidence="2" id="KW-0547">Nucleotide-binding</keyword>
<dbReference type="SMART" id="SM00487">
    <property type="entry name" value="DEXDc"/>
    <property type="match status" value="1"/>
</dbReference>
<name>A0ABZ2U1D3_9ACTN</name>
<dbReference type="RefSeq" id="WP_066169573.1">
    <property type="nucleotide sequence ID" value="NZ_CP136137.1"/>
</dbReference>
<dbReference type="EMBL" id="CP136137">
    <property type="protein sequence ID" value="WYY07513.1"/>
    <property type="molecule type" value="Genomic_DNA"/>
</dbReference>
<comment type="cofactor">
    <cofactor evidence="1">
        <name>[4Fe-4S] cluster</name>
        <dbReference type="ChEBI" id="CHEBI:49883"/>
    </cofactor>
</comment>
<feature type="region of interest" description="Disordered" evidence="8">
    <location>
        <begin position="151"/>
        <end position="174"/>
    </location>
</feature>
<keyword evidence="4" id="KW-0067">ATP-binding</keyword>
<dbReference type="InterPro" id="IPR045028">
    <property type="entry name" value="DinG/Rad3-like"/>
</dbReference>
<dbReference type="PANTHER" id="PTHR11472">
    <property type="entry name" value="DNA REPAIR DEAD HELICASE RAD3/XP-D SUBFAMILY MEMBER"/>
    <property type="match status" value="1"/>
</dbReference>
<keyword evidence="10" id="KW-0347">Helicase</keyword>
<keyword evidence="3 10" id="KW-0378">Hydrolase</keyword>
<evidence type="ECO:0000256" key="2">
    <source>
        <dbReference type="ARBA" id="ARBA00022741"/>
    </source>
</evidence>
<comment type="similarity">
    <text evidence="5">Belongs to the helicase family. DinG subfamily.</text>
</comment>
<evidence type="ECO:0000313" key="11">
    <source>
        <dbReference type="Proteomes" id="UP001479933"/>
    </source>
</evidence>
<dbReference type="InterPro" id="IPR011545">
    <property type="entry name" value="DEAD/DEAH_box_helicase_dom"/>
</dbReference>
<evidence type="ECO:0000256" key="5">
    <source>
        <dbReference type="ARBA" id="ARBA00038058"/>
    </source>
</evidence>
<evidence type="ECO:0000313" key="10">
    <source>
        <dbReference type="EMBL" id="WYY07513.1"/>
    </source>
</evidence>
<evidence type="ECO:0000256" key="7">
    <source>
        <dbReference type="ARBA" id="ARBA00048954"/>
    </source>
</evidence>
<dbReference type="GO" id="GO:0016787">
    <property type="term" value="F:hydrolase activity"/>
    <property type="evidence" value="ECO:0007669"/>
    <property type="project" value="UniProtKB-KW"/>
</dbReference>
<feature type="domain" description="Helicase ATP-binding" evidence="9">
    <location>
        <begin position="11"/>
        <end position="290"/>
    </location>
</feature>
<dbReference type="PROSITE" id="PS51193">
    <property type="entry name" value="HELICASE_ATP_BIND_2"/>
    <property type="match status" value="1"/>
</dbReference>
<evidence type="ECO:0000256" key="8">
    <source>
        <dbReference type="SAM" id="MobiDB-lite"/>
    </source>
</evidence>
<dbReference type="Proteomes" id="UP001479933">
    <property type="component" value="Chromosome"/>
</dbReference>
<evidence type="ECO:0000256" key="4">
    <source>
        <dbReference type="ARBA" id="ARBA00022840"/>
    </source>
</evidence>
<dbReference type="Gene3D" id="3.40.50.300">
    <property type="entry name" value="P-loop containing nucleotide triphosphate hydrolases"/>
    <property type="match status" value="2"/>
</dbReference>
<evidence type="ECO:0000256" key="6">
    <source>
        <dbReference type="ARBA" id="ARBA00044969"/>
    </source>
</evidence>
<dbReference type="InterPro" id="IPR027417">
    <property type="entry name" value="P-loop_NTPase"/>
</dbReference>
<evidence type="ECO:0000259" key="9">
    <source>
        <dbReference type="PROSITE" id="PS51193"/>
    </source>
</evidence>
<dbReference type="Pfam" id="PF00270">
    <property type="entry name" value="DEAD"/>
    <property type="match status" value="1"/>
</dbReference>
<dbReference type="Pfam" id="PF13307">
    <property type="entry name" value="Helicase_C_2"/>
    <property type="match status" value="1"/>
</dbReference>
<evidence type="ECO:0000256" key="3">
    <source>
        <dbReference type="ARBA" id="ARBA00022801"/>
    </source>
</evidence>
<dbReference type="GO" id="GO:0003678">
    <property type="term" value="F:DNA helicase activity"/>
    <property type="evidence" value="ECO:0007669"/>
    <property type="project" value="UniProtKB-EC"/>
</dbReference>
<dbReference type="EC" id="5.6.2.3" evidence="6"/>
<comment type="catalytic activity">
    <reaction evidence="7">
        <text>ATP + H2O = ADP + phosphate + H(+)</text>
        <dbReference type="Rhea" id="RHEA:13065"/>
        <dbReference type="ChEBI" id="CHEBI:15377"/>
        <dbReference type="ChEBI" id="CHEBI:15378"/>
        <dbReference type="ChEBI" id="CHEBI:30616"/>
        <dbReference type="ChEBI" id="CHEBI:43474"/>
        <dbReference type="ChEBI" id="CHEBI:456216"/>
        <dbReference type="EC" id="5.6.2.3"/>
    </reaction>
</comment>
<feature type="compositionally biased region" description="Basic and acidic residues" evidence="8">
    <location>
        <begin position="151"/>
        <end position="165"/>
    </location>
</feature>
<dbReference type="InterPro" id="IPR014001">
    <property type="entry name" value="Helicase_ATP-bd"/>
</dbReference>
<dbReference type="InterPro" id="IPR006555">
    <property type="entry name" value="ATP-dep_Helicase_C"/>
</dbReference>
<organism evidence="10 11">
    <name type="scientific">Gordonia hydrophobica</name>
    <dbReference type="NCBI Taxonomy" id="40516"/>
    <lineage>
        <taxon>Bacteria</taxon>
        <taxon>Bacillati</taxon>
        <taxon>Actinomycetota</taxon>
        <taxon>Actinomycetes</taxon>
        <taxon>Mycobacteriales</taxon>
        <taxon>Gordoniaceae</taxon>
        <taxon>Gordonia</taxon>
    </lineage>
</organism>
<gene>
    <name evidence="10" type="ORF">RVF87_21450</name>
</gene>
<dbReference type="PANTHER" id="PTHR11472:SF34">
    <property type="entry name" value="REGULATOR OF TELOMERE ELONGATION HELICASE 1"/>
    <property type="match status" value="1"/>
</dbReference>
<dbReference type="SUPFAM" id="SSF52540">
    <property type="entry name" value="P-loop containing nucleoside triphosphate hydrolases"/>
    <property type="match status" value="1"/>
</dbReference>
<dbReference type="SMART" id="SM00491">
    <property type="entry name" value="HELICc2"/>
    <property type="match status" value="1"/>
</dbReference>